<feature type="domain" description="N-acetyltransferase" evidence="1">
    <location>
        <begin position="12"/>
        <end position="136"/>
    </location>
</feature>
<protein>
    <submittedName>
        <fullName evidence="2">GNAT family N-acetyltransferase</fullName>
    </submittedName>
</protein>
<comment type="caution">
    <text evidence="2">The sequence shown here is derived from an EMBL/GenBank/DDBJ whole genome shotgun (WGS) entry which is preliminary data.</text>
</comment>
<gene>
    <name evidence="2" type="ORF">DCW38_07155</name>
</gene>
<dbReference type="InterPro" id="IPR016181">
    <property type="entry name" value="Acyl_CoA_acyltransferase"/>
</dbReference>
<evidence type="ECO:0000259" key="1">
    <source>
        <dbReference type="PROSITE" id="PS51186"/>
    </source>
</evidence>
<dbReference type="SUPFAM" id="SSF55729">
    <property type="entry name" value="Acyl-CoA N-acyltransferases (Nat)"/>
    <property type="match status" value="1"/>
</dbReference>
<dbReference type="Proteomes" id="UP000264062">
    <property type="component" value="Unassembled WGS sequence"/>
</dbReference>
<evidence type="ECO:0000313" key="2">
    <source>
        <dbReference type="EMBL" id="HAV92937.1"/>
    </source>
</evidence>
<proteinExistence type="predicted"/>
<dbReference type="Gene3D" id="3.40.630.30">
    <property type="match status" value="1"/>
</dbReference>
<evidence type="ECO:0000313" key="3">
    <source>
        <dbReference type="Proteomes" id="UP000264062"/>
    </source>
</evidence>
<dbReference type="PANTHER" id="PTHR43415:SF3">
    <property type="entry name" value="GNAT-FAMILY ACETYLTRANSFERASE"/>
    <property type="match status" value="1"/>
</dbReference>
<dbReference type="Pfam" id="PF13302">
    <property type="entry name" value="Acetyltransf_3"/>
    <property type="match status" value="1"/>
</dbReference>
<dbReference type="PROSITE" id="PS51186">
    <property type="entry name" value="GNAT"/>
    <property type="match status" value="1"/>
</dbReference>
<dbReference type="PANTHER" id="PTHR43415">
    <property type="entry name" value="SPERMIDINE N(1)-ACETYLTRANSFERASE"/>
    <property type="match status" value="1"/>
</dbReference>
<dbReference type="AlphaFoldDB" id="A0A350HBM1"/>
<accession>A0A350HBM1</accession>
<organism evidence="2 3">
    <name type="scientific">candidate division WOR-3 bacterium</name>
    <dbReference type="NCBI Taxonomy" id="2052148"/>
    <lineage>
        <taxon>Bacteria</taxon>
        <taxon>Bacteria division WOR-3</taxon>
    </lineage>
</organism>
<keyword evidence="2" id="KW-0808">Transferase</keyword>
<name>A0A350HBM1_UNCW3</name>
<reference evidence="2 3" key="1">
    <citation type="journal article" date="2018" name="Nat. Biotechnol.">
        <title>A standardized bacterial taxonomy based on genome phylogeny substantially revises the tree of life.</title>
        <authorList>
            <person name="Parks D.H."/>
            <person name="Chuvochina M."/>
            <person name="Waite D.W."/>
            <person name="Rinke C."/>
            <person name="Skarshewski A."/>
            <person name="Chaumeil P.A."/>
            <person name="Hugenholtz P."/>
        </authorList>
    </citation>
    <scope>NUCLEOTIDE SEQUENCE [LARGE SCALE GENOMIC DNA]</scope>
    <source>
        <strain evidence="2">UBA9956</strain>
    </source>
</reference>
<feature type="non-terminal residue" evidence="2">
    <location>
        <position position="136"/>
    </location>
</feature>
<sequence length="136" mass="15686">MKYFKKVIGERCYLSPINLSDAAQYCEWLNDFEISKNLMVNTQMLQEDNERNILSGIIDRKDYVFAIVLKGEDKLIGNTGIHKINHIDRKCDVGIFIGDKDHLSKGYGTEAMNLTLDFAFNILNMHNVMLEVFAYN</sequence>
<dbReference type="EMBL" id="DMZY01000209">
    <property type="protein sequence ID" value="HAV92937.1"/>
    <property type="molecule type" value="Genomic_DNA"/>
</dbReference>
<dbReference type="GO" id="GO:0016747">
    <property type="term" value="F:acyltransferase activity, transferring groups other than amino-acyl groups"/>
    <property type="evidence" value="ECO:0007669"/>
    <property type="project" value="InterPro"/>
</dbReference>
<dbReference type="InterPro" id="IPR000182">
    <property type="entry name" value="GNAT_dom"/>
</dbReference>